<accession>A0A5R9IH46</accession>
<keyword evidence="5" id="KW-1185">Reference proteome</keyword>
<dbReference type="PANTHER" id="PTHR12901">
    <property type="entry name" value="SPERM PROTEIN HOMOLOG"/>
    <property type="match status" value="1"/>
</dbReference>
<dbReference type="Gene3D" id="3.30.530.20">
    <property type="match status" value="1"/>
</dbReference>
<reference evidence="4 5" key="1">
    <citation type="submission" date="2019-05" db="EMBL/GenBank/DDBJ databases">
        <title>Genome sequences of Thalassotalea litorea 1K03283.</title>
        <authorList>
            <person name="Zhang D."/>
        </authorList>
    </citation>
    <scope>NUCLEOTIDE SEQUENCE [LARGE SCALE GENOMIC DNA]</scope>
    <source>
        <strain evidence="4 5">MCCC 1K03283</strain>
    </source>
</reference>
<keyword evidence="2" id="KW-1277">Toxin-antitoxin system</keyword>
<dbReference type="PANTHER" id="PTHR12901:SF10">
    <property type="entry name" value="COENZYME Q-BINDING PROTEIN COQ10, MITOCHONDRIAL"/>
    <property type="match status" value="1"/>
</dbReference>
<evidence type="ECO:0000256" key="2">
    <source>
        <dbReference type="ARBA" id="ARBA00022649"/>
    </source>
</evidence>
<dbReference type="OrthoDB" id="9804759at2"/>
<dbReference type="RefSeq" id="WP_138319971.1">
    <property type="nucleotide sequence ID" value="NZ_VCBC01000009.1"/>
</dbReference>
<dbReference type="InterPro" id="IPR044996">
    <property type="entry name" value="COQ10-like"/>
</dbReference>
<evidence type="ECO:0000256" key="1">
    <source>
        <dbReference type="ARBA" id="ARBA00008918"/>
    </source>
</evidence>
<dbReference type="GO" id="GO:0048039">
    <property type="term" value="F:ubiquinone binding"/>
    <property type="evidence" value="ECO:0007669"/>
    <property type="project" value="InterPro"/>
</dbReference>
<feature type="domain" description="Coenzyme Q-binding protein COQ10 START" evidence="3">
    <location>
        <begin position="12"/>
        <end position="135"/>
    </location>
</feature>
<dbReference type="SUPFAM" id="SSF55961">
    <property type="entry name" value="Bet v1-like"/>
    <property type="match status" value="1"/>
</dbReference>
<gene>
    <name evidence="4" type="ORF">FE810_10270</name>
</gene>
<evidence type="ECO:0000259" key="3">
    <source>
        <dbReference type="Pfam" id="PF03364"/>
    </source>
</evidence>
<organism evidence="4 5">
    <name type="scientific">Thalassotalea litorea</name>
    <dbReference type="NCBI Taxonomy" id="2020715"/>
    <lineage>
        <taxon>Bacteria</taxon>
        <taxon>Pseudomonadati</taxon>
        <taxon>Pseudomonadota</taxon>
        <taxon>Gammaproteobacteria</taxon>
        <taxon>Alteromonadales</taxon>
        <taxon>Colwelliaceae</taxon>
        <taxon>Thalassotalea</taxon>
    </lineage>
</organism>
<dbReference type="Pfam" id="PF03364">
    <property type="entry name" value="Polyketide_cyc"/>
    <property type="match status" value="1"/>
</dbReference>
<dbReference type="EMBL" id="VCBC01000009">
    <property type="protein sequence ID" value="TLU64835.1"/>
    <property type="molecule type" value="Genomic_DNA"/>
</dbReference>
<dbReference type="GO" id="GO:0045333">
    <property type="term" value="P:cellular respiration"/>
    <property type="evidence" value="ECO:0007669"/>
    <property type="project" value="InterPro"/>
</dbReference>
<comment type="similarity">
    <text evidence="1">Belongs to the ribosome association toxin RatA family.</text>
</comment>
<evidence type="ECO:0000313" key="5">
    <source>
        <dbReference type="Proteomes" id="UP000307790"/>
    </source>
</evidence>
<dbReference type="Proteomes" id="UP000307790">
    <property type="component" value="Unassembled WGS sequence"/>
</dbReference>
<dbReference type="AlphaFoldDB" id="A0A5R9IH46"/>
<proteinExistence type="inferred from homology"/>
<dbReference type="InterPro" id="IPR005031">
    <property type="entry name" value="COQ10_START"/>
</dbReference>
<dbReference type="InterPro" id="IPR023393">
    <property type="entry name" value="START-like_dom_sf"/>
</dbReference>
<sequence length="145" mass="16103">MPAINRSALVMHSAAEMFHLINDIPSYPKFLPGCKDAKIMAQDVNSMTASILVSKAGVEKWFTTKNALVENERISMSLLDGPFKRLTGDWLITPLSDSACKVSLQLDYEFSSKLIELAIGKAFNALTNNMVNAFTQRAKEVYKNL</sequence>
<protein>
    <submittedName>
        <fullName evidence="4">Type II toxin-antitoxin system RatA family toxin</fullName>
    </submittedName>
</protein>
<dbReference type="CDD" id="cd07813">
    <property type="entry name" value="COQ10p_like"/>
    <property type="match status" value="1"/>
</dbReference>
<evidence type="ECO:0000313" key="4">
    <source>
        <dbReference type="EMBL" id="TLU64835.1"/>
    </source>
</evidence>
<name>A0A5R9IH46_9GAMM</name>
<comment type="caution">
    <text evidence="4">The sequence shown here is derived from an EMBL/GenBank/DDBJ whole genome shotgun (WGS) entry which is preliminary data.</text>
</comment>